<dbReference type="NCBIfam" id="TIGR02532">
    <property type="entry name" value="IV_pilin_GFxxxE"/>
    <property type="match status" value="1"/>
</dbReference>
<protein>
    <submittedName>
        <fullName evidence="2">Prepilin-type N-terminal cleavage/methylation domain-containing protein</fullName>
    </submittedName>
</protein>
<evidence type="ECO:0000313" key="3">
    <source>
        <dbReference type="Proteomes" id="UP001168380"/>
    </source>
</evidence>
<gene>
    <name evidence="2" type="ORF">QWI16_15440</name>
</gene>
<keyword evidence="1" id="KW-0472">Membrane</keyword>
<dbReference type="Pfam" id="PF07963">
    <property type="entry name" value="N_methyl"/>
    <property type="match status" value="1"/>
</dbReference>
<proteinExistence type="predicted"/>
<sequence>MIVGSQRGFTLLEVMIAISIAALLVAVSVPAASKMYEAMAYRTAVRDVRSTLESARLQAMSKGHFVDVLVRPRDRQVFVEGGKVVSIPEALSLSVTAAEQLQRDRDTAVVRFYSDGMSSGGAVSLLRAKGAGVSIEVGWLLGEVKQHAIAP</sequence>
<dbReference type="RefSeq" id="WP_302715598.1">
    <property type="nucleotide sequence ID" value="NZ_JAULRT010000062.1"/>
</dbReference>
<dbReference type="SUPFAM" id="SSF54523">
    <property type="entry name" value="Pili subunits"/>
    <property type="match status" value="1"/>
</dbReference>
<evidence type="ECO:0000313" key="2">
    <source>
        <dbReference type="EMBL" id="MDO3383574.1"/>
    </source>
</evidence>
<keyword evidence="1" id="KW-0812">Transmembrane</keyword>
<dbReference type="PROSITE" id="PS00409">
    <property type="entry name" value="PROKAR_NTER_METHYL"/>
    <property type="match status" value="1"/>
</dbReference>
<feature type="transmembrane region" description="Helical" evidence="1">
    <location>
        <begin position="12"/>
        <end position="32"/>
    </location>
</feature>
<name>A0ABT8TJA6_9GAMM</name>
<evidence type="ECO:0000256" key="1">
    <source>
        <dbReference type="SAM" id="Phobius"/>
    </source>
</evidence>
<accession>A0ABT8TJA6</accession>
<dbReference type="Proteomes" id="UP001168380">
    <property type="component" value="Unassembled WGS sequence"/>
</dbReference>
<dbReference type="InterPro" id="IPR012902">
    <property type="entry name" value="N_methyl_site"/>
</dbReference>
<organism evidence="2 3">
    <name type="scientific">Gilvimarinus algae</name>
    <dbReference type="NCBI Taxonomy" id="3058037"/>
    <lineage>
        <taxon>Bacteria</taxon>
        <taxon>Pseudomonadati</taxon>
        <taxon>Pseudomonadota</taxon>
        <taxon>Gammaproteobacteria</taxon>
        <taxon>Cellvibrionales</taxon>
        <taxon>Cellvibrionaceae</taxon>
        <taxon>Gilvimarinus</taxon>
    </lineage>
</organism>
<keyword evidence="1" id="KW-1133">Transmembrane helix</keyword>
<comment type="caution">
    <text evidence="2">The sequence shown here is derived from an EMBL/GenBank/DDBJ whole genome shotgun (WGS) entry which is preliminary data.</text>
</comment>
<dbReference type="InterPro" id="IPR045584">
    <property type="entry name" value="Pilin-like"/>
</dbReference>
<dbReference type="EMBL" id="JAULRT010000062">
    <property type="protein sequence ID" value="MDO3383574.1"/>
    <property type="molecule type" value="Genomic_DNA"/>
</dbReference>
<dbReference type="Gene3D" id="3.30.700.10">
    <property type="entry name" value="Glycoprotein, Type 4 Pilin"/>
    <property type="match status" value="1"/>
</dbReference>
<reference evidence="2" key="1">
    <citation type="submission" date="2023-07" db="EMBL/GenBank/DDBJ databases">
        <title>Gilvimarinus algae sp. nov., isolated from the surface of Kelp.</title>
        <authorList>
            <person name="Sun Y.Y."/>
            <person name="Gong Y."/>
            <person name="Du Z.J."/>
        </authorList>
    </citation>
    <scope>NUCLEOTIDE SEQUENCE</scope>
    <source>
        <strain evidence="2">SDUM040014</strain>
    </source>
</reference>
<keyword evidence="3" id="KW-1185">Reference proteome</keyword>